<dbReference type="Proteomes" id="UP000655588">
    <property type="component" value="Unassembled WGS sequence"/>
</dbReference>
<evidence type="ECO:0000313" key="1">
    <source>
        <dbReference type="EMBL" id="KAF3422146.1"/>
    </source>
</evidence>
<comment type="caution">
    <text evidence="1">The sequence shown here is derived from an EMBL/GenBank/DDBJ whole genome shotgun (WGS) entry which is preliminary data.</text>
</comment>
<name>A0A833RRY9_9HYME</name>
<gene>
    <name evidence="1" type="ORF">E2986_11269</name>
</gene>
<dbReference type="AlphaFoldDB" id="A0A833RRY9"/>
<reference evidence="1" key="1">
    <citation type="submission" date="2019-11" db="EMBL/GenBank/DDBJ databases">
        <title>The nuclear and mitochondrial genomes of Frieseomelitta varia - a highly eusocial stingless bee (Meliponini) with a permanently sterile worker caste.</title>
        <authorList>
            <person name="Freitas F.C.P."/>
            <person name="Lourenco A.P."/>
            <person name="Nunes F.M.F."/>
            <person name="Paschoal A.R."/>
            <person name="Abreu F.C.P."/>
            <person name="Barbin F.O."/>
            <person name="Bataglia L."/>
            <person name="Cardoso-Junior C.A.M."/>
            <person name="Cervoni M.S."/>
            <person name="Silva S.R."/>
            <person name="Dalarmi F."/>
            <person name="Del Lama M.A."/>
            <person name="Depintor T.S."/>
            <person name="Ferreira K.M."/>
            <person name="Goria P.S."/>
            <person name="Jaskot M.C."/>
            <person name="Lago D.C."/>
            <person name="Luna-Lucena D."/>
            <person name="Moda L.M."/>
            <person name="Nascimento L."/>
            <person name="Pedrino M."/>
            <person name="Rabico F.O."/>
            <person name="Sanches F.C."/>
            <person name="Santos D.E."/>
            <person name="Santos C.G."/>
            <person name="Vieira J."/>
            <person name="Lopes T.F."/>
            <person name="Barchuk A.R."/>
            <person name="Hartfelder K."/>
            <person name="Simoes Z.L.P."/>
            <person name="Bitondi M.M.G."/>
            <person name="Pinheiro D.G."/>
        </authorList>
    </citation>
    <scope>NUCLEOTIDE SEQUENCE</scope>
    <source>
        <strain evidence="1">USP_RPSP 00005682</strain>
        <tissue evidence="1">Whole individual</tissue>
    </source>
</reference>
<proteinExistence type="predicted"/>
<organism evidence="1 2">
    <name type="scientific">Frieseomelitta varia</name>
    <dbReference type="NCBI Taxonomy" id="561572"/>
    <lineage>
        <taxon>Eukaryota</taxon>
        <taxon>Metazoa</taxon>
        <taxon>Ecdysozoa</taxon>
        <taxon>Arthropoda</taxon>
        <taxon>Hexapoda</taxon>
        <taxon>Insecta</taxon>
        <taxon>Pterygota</taxon>
        <taxon>Neoptera</taxon>
        <taxon>Endopterygota</taxon>
        <taxon>Hymenoptera</taxon>
        <taxon>Apocrita</taxon>
        <taxon>Aculeata</taxon>
        <taxon>Apoidea</taxon>
        <taxon>Anthophila</taxon>
        <taxon>Apidae</taxon>
        <taxon>Frieseomelitta</taxon>
    </lineage>
</organism>
<keyword evidence="2" id="KW-1185">Reference proteome</keyword>
<sequence length="206" mass="23417">MTYTHWLLSQTHFIRLKCDRILISLVRRIAFKVNSPVTFSVRKLKRKYVENAITFENIFKLNPMLYLLNFEINKGVRDAVLQFLLQRNKLEHSTIVAASNENGEQILEEARFGFNFLEPLRRSFCQNFCTSFETMPYIANLACAVKCPELYLPHTTKPSTATTPLPITTTQTPLTAPIVTTTTTLAPITPAMTPTSETPSEMMPSP</sequence>
<accession>A0A833RRY9</accession>
<evidence type="ECO:0000313" key="2">
    <source>
        <dbReference type="Proteomes" id="UP000655588"/>
    </source>
</evidence>
<dbReference type="EMBL" id="WNWW01000769">
    <property type="protein sequence ID" value="KAF3422146.1"/>
    <property type="molecule type" value="Genomic_DNA"/>
</dbReference>
<protein>
    <submittedName>
        <fullName evidence="1">Uncharacterized protein</fullName>
    </submittedName>
</protein>